<dbReference type="AlphaFoldDB" id="K1T950"/>
<accession>K1T950</accession>
<reference evidence="1" key="1">
    <citation type="journal article" date="2013" name="Environ. Microbiol.">
        <title>Microbiota from the distal guts of lean and obese adolescents exhibit partial functional redundancy besides clear differences in community structure.</title>
        <authorList>
            <person name="Ferrer M."/>
            <person name="Ruiz A."/>
            <person name="Lanza F."/>
            <person name="Haange S.B."/>
            <person name="Oberbach A."/>
            <person name="Till H."/>
            <person name="Bargiela R."/>
            <person name="Campoy C."/>
            <person name="Segura M.T."/>
            <person name="Richter M."/>
            <person name="von Bergen M."/>
            <person name="Seifert J."/>
            <person name="Suarez A."/>
        </authorList>
    </citation>
    <scope>NUCLEOTIDE SEQUENCE</scope>
</reference>
<sequence>MQVSNEHNIKERSSTYLSKLAAEQLKAKQNYKELKKIITINILKYNYLERNAYHSIARMKYEIQTNRIC</sequence>
<evidence type="ECO:0000313" key="1">
    <source>
        <dbReference type="EMBL" id="EKC69702.1"/>
    </source>
</evidence>
<dbReference type="EMBL" id="AJWY01005407">
    <property type="protein sequence ID" value="EKC69702.1"/>
    <property type="molecule type" value="Genomic_DNA"/>
</dbReference>
<organism evidence="1">
    <name type="scientific">human gut metagenome</name>
    <dbReference type="NCBI Taxonomy" id="408170"/>
    <lineage>
        <taxon>unclassified sequences</taxon>
        <taxon>metagenomes</taxon>
        <taxon>organismal metagenomes</taxon>
    </lineage>
</organism>
<protein>
    <submittedName>
        <fullName evidence="1">Uncharacterized protein</fullName>
    </submittedName>
</protein>
<name>K1T950_9ZZZZ</name>
<comment type="caution">
    <text evidence="1">The sequence shown here is derived from an EMBL/GenBank/DDBJ whole genome shotgun (WGS) entry which is preliminary data.</text>
</comment>
<dbReference type="Pfam" id="PF12784">
    <property type="entry name" value="PDDEXK_2"/>
    <property type="match status" value="1"/>
</dbReference>
<gene>
    <name evidence="1" type="ORF">LEA_08153</name>
</gene>
<proteinExistence type="predicted"/>